<evidence type="ECO:0000256" key="1">
    <source>
        <dbReference type="ARBA" id="ARBA00005755"/>
    </source>
</evidence>
<dbReference type="AlphaFoldDB" id="A0A9W4T8V7"/>
<evidence type="ECO:0000256" key="3">
    <source>
        <dbReference type="ARBA" id="ARBA00022679"/>
    </source>
</evidence>
<dbReference type="OrthoDB" id="2375739at2759"/>
<dbReference type="Pfam" id="PF00136">
    <property type="entry name" value="DNA_pol_B"/>
    <property type="match status" value="1"/>
</dbReference>
<sequence length="317" mass="36695">EVASVAFLSLFDSHYFVGETKKYTEAYVFLPVKGLKNRRFVTGLDFALLYSSLIITYNLSPDKIILSQEHASVQHNNISEEKGLYTSVLEYLSAEYDSICFNCSCLNKKQYAFKVYMNTFYGTAGNNFIKRKGFVIKYDDTDSLYLVCSEKCFQRCDEAYDRGNGISKEEYWSRMVEISMVEMEKLHDEVNVFLKEDNGSSYLKMAYKEVLFLVVFTGKKKYHGKRIIDESLKVNNIRTLHQIIEDILRESVKDISWTDLNDSIKTAGLTPEPFLYEIPELGGRFEYIVVENDLSQKVGDKMEYPKVVRQLGKKIDI</sequence>
<comment type="caution">
    <text evidence="7">The sequence shown here is derived from an EMBL/GenBank/DDBJ whole genome shotgun (WGS) entry which is preliminary data.</text>
</comment>
<dbReference type="EC" id="2.7.7.7" evidence="2"/>
<feature type="non-terminal residue" evidence="7">
    <location>
        <position position="1"/>
    </location>
</feature>
<evidence type="ECO:0000256" key="5">
    <source>
        <dbReference type="ARBA" id="ARBA00022932"/>
    </source>
</evidence>
<evidence type="ECO:0000259" key="6">
    <source>
        <dbReference type="Pfam" id="PF00136"/>
    </source>
</evidence>
<organism evidence="7 8">
    <name type="scientific">Funneliformis geosporum</name>
    <dbReference type="NCBI Taxonomy" id="1117311"/>
    <lineage>
        <taxon>Eukaryota</taxon>
        <taxon>Fungi</taxon>
        <taxon>Fungi incertae sedis</taxon>
        <taxon>Mucoromycota</taxon>
        <taxon>Glomeromycotina</taxon>
        <taxon>Glomeromycetes</taxon>
        <taxon>Glomerales</taxon>
        <taxon>Glomeraceae</taxon>
        <taxon>Funneliformis</taxon>
    </lineage>
</organism>
<dbReference type="GO" id="GO:0003677">
    <property type="term" value="F:DNA binding"/>
    <property type="evidence" value="ECO:0007669"/>
    <property type="project" value="InterPro"/>
</dbReference>
<keyword evidence="3" id="KW-0808">Transferase</keyword>
<dbReference type="Gene3D" id="3.90.1600.10">
    <property type="entry name" value="Palm domain of DNA polymerase"/>
    <property type="match status" value="2"/>
</dbReference>
<dbReference type="InterPro" id="IPR043502">
    <property type="entry name" value="DNA/RNA_pol_sf"/>
</dbReference>
<feature type="domain" description="DNA-directed DNA polymerase family B multifunctional" evidence="6">
    <location>
        <begin position="19"/>
        <end position="77"/>
    </location>
</feature>
<dbReference type="GO" id="GO:0000166">
    <property type="term" value="F:nucleotide binding"/>
    <property type="evidence" value="ECO:0007669"/>
    <property type="project" value="InterPro"/>
</dbReference>
<dbReference type="SUPFAM" id="SSF56672">
    <property type="entry name" value="DNA/RNA polymerases"/>
    <property type="match status" value="1"/>
</dbReference>
<dbReference type="Proteomes" id="UP001153678">
    <property type="component" value="Unassembled WGS sequence"/>
</dbReference>
<accession>A0A9W4T8V7</accession>
<keyword evidence="8" id="KW-1185">Reference proteome</keyword>
<gene>
    <name evidence="7" type="ORF">FWILDA_LOCUS17609</name>
</gene>
<dbReference type="InterPro" id="IPR023211">
    <property type="entry name" value="DNA_pol_palm_dom_sf"/>
</dbReference>
<dbReference type="PRINTS" id="PR00106">
    <property type="entry name" value="DNAPOLB"/>
</dbReference>
<evidence type="ECO:0000313" key="8">
    <source>
        <dbReference type="Proteomes" id="UP001153678"/>
    </source>
</evidence>
<comment type="similarity">
    <text evidence="1">Belongs to the DNA polymerase type-B family.</text>
</comment>
<reference evidence="7" key="1">
    <citation type="submission" date="2022-08" db="EMBL/GenBank/DDBJ databases">
        <authorList>
            <person name="Kallberg Y."/>
            <person name="Tangrot J."/>
            <person name="Rosling A."/>
        </authorList>
    </citation>
    <scope>NUCLEOTIDE SEQUENCE</scope>
    <source>
        <strain evidence="7">Wild A</strain>
    </source>
</reference>
<dbReference type="InterPro" id="IPR006172">
    <property type="entry name" value="DNA-dir_DNA_pol_B"/>
</dbReference>
<evidence type="ECO:0000256" key="2">
    <source>
        <dbReference type="ARBA" id="ARBA00012417"/>
    </source>
</evidence>
<name>A0A9W4T8V7_9GLOM</name>
<keyword evidence="4" id="KW-0548">Nucleotidyltransferase</keyword>
<proteinExistence type="inferred from homology"/>
<keyword evidence="5" id="KW-0239">DNA-directed DNA polymerase</keyword>
<feature type="non-terminal residue" evidence="7">
    <location>
        <position position="317"/>
    </location>
</feature>
<dbReference type="InterPro" id="IPR006134">
    <property type="entry name" value="DNA-dir_DNA_pol_B_multi_dom"/>
</dbReference>
<dbReference type="EMBL" id="CAMKVN010014338">
    <property type="protein sequence ID" value="CAI2196495.1"/>
    <property type="molecule type" value="Genomic_DNA"/>
</dbReference>
<evidence type="ECO:0000313" key="7">
    <source>
        <dbReference type="EMBL" id="CAI2196495.1"/>
    </source>
</evidence>
<evidence type="ECO:0000256" key="4">
    <source>
        <dbReference type="ARBA" id="ARBA00022695"/>
    </source>
</evidence>
<dbReference type="GO" id="GO:0003887">
    <property type="term" value="F:DNA-directed DNA polymerase activity"/>
    <property type="evidence" value="ECO:0007669"/>
    <property type="project" value="UniProtKB-KW"/>
</dbReference>
<protein>
    <recommendedName>
        <fullName evidence="2">DNA-directed DNA polymerase</fullName>
        <ecNumber evidence="2">2.7.7.7</ecNumber>
    </recommendedName>
</protein>